<organism evidence="1 2">
    <name type="scientific">Candidatus Azambacteria bacterium RIFCSPLOWO2_01_FULL_46_25</name>
    <dbReference type="NCBI Taxonomy" id="1797298"/>
    <lineage>
        <taxon>Bacteria</taxon>
        <taxon>Candidatus Azamiibacteriota</taxon>
    </lineage>
</organism>
<dbReference type="Pfam" id="PF11303">
    <property type="entry name" value="DUF3105"/>
    <property type="match status" value="1"/>
</dbReference>
<name>A0A1F5BVT5_9BACT</name>
<evidence type="ECO:0000313" key="2">
    <source>
        <dbReference type="Proteomes" id="UP000176650"/>
    </source>
</evidence>
<gene>
    <name evidence="1" type="ORF">A2988_04385</name>
</gene>
<dbReference type="Proteomes" id="UP000176650">
    <property type="component" value="Unassembled WGS sequence"/>
</dbReference>
<dbReference type="InterPro" id="IPR021454">
    <property type="entry name" value="DUF3105"/>
</dbReference>
<dbReference type="AlphaFoldDB" id="A0A1F5BVT5"/>
<evidence type="ECO:0008006" key="3">
    <source>
        <dbReference type="Google" id="ProtNLM"/>
    </source>
</evidence>
<evidence type="ECO:0000313" key="1">
    <source>
        <dbReference type="EMBL" id="OGD34706.1"/>
    </source>
</evidence>
<protein>
    <recommendedName>
        <fullName evidence="3">DUF3105 domain-containing protein</fullName>
    </recommendedName>
</protein>
<comment type="caution">
    <text evidence="1">The sequence shown here is derived from an EMBL/GenBank/DDBJ whole genome shotgun (WGS) entry which is preliminary data.</text>
</comment>
<accession>A0A1F5BVT5</accession>
<reference evidence="1 2" key="1">
    <citation type="journal article" date="2016" name="Nat. Commun.">
        <title>Thousands of microbial genomes shed light on interconnected biogeochemical processes in an aquifer system.</title>
        <authorList>
            <person name="Anantharaman K."/>
            <person name="Brown C.T."/>
            <person name="Hug L.A."/>
            <person name="Sharon I."/>
            <person name="Castelle C.J."/>
            <person name="Probst A.J."/>
            <person name="Thomas B.C."/>
            <person name="Singh A."/>
            <person name="Wilkins M.J."/>
            <person name="Karaoz U."/>
            <person name="Brodie E.L."/>
            <person name="Williams K.H."/>
            <person name="Hubbard S.S."/>
            <person name="Banfield J.F."/>
        </authorList>
    </citation>
    <scope>NUCLEOTIDE SEQUENCE [LARGE SCALE GENOMIC DNA]</scope>
</reference>
<sequence length="176" mass="19773">MNKKMIFWLVGAALLGGGWVWQFVMHGAGEIKVPYKDQAIYLAEQGRDHLDLGVDHPPYSSIPPTSGWHTPDSHVWGVSKDPIPDEIQVHNLEHGGIMIQYKPGIDKSTGNNIIEKLEEIGRRYKSKVIVAPYPKLGKNIALTAWTYLDKFNDFDENRIVGFIAAHIDQGPEFVPD</sequence>
<proteinExistence type="predicted"/>
<dbReference type="EMBL" id="MEYS01000001">
    <property type="protein sequence ID" value="OGD34706.1"/>
    <property type="molecule type" value="Genomic_DNA"/>
</dbReference>
<dbReference type="STRING" id="1797298.A2988_04385"/>